<name>A0A975WPL1_9BURK</name>
<proteinExistence type="predicted"/>
<gene>
    <name evidence="1" type="ORF">CBM2586_A10286</name>
</gene>
<sequence length="172" mass="19473">MRDHNQTMTPPVVEATPKVRIMQCSTANKVLPPRSPKFSNERQDAGDTLVRGQFWPFNAGKRPQVTKYRADYTIHPAFQRLKAVSIAVAAFHRFVCPPRESATDIRRAFHVPKSIHKHVPQRMDASVKASHCKPLLKGTRYVLAHFFSVLNVVGERVHLACPCGRQDLLRSP</sequence>
<reference evidence="1 2" key="1">
    <citation type="submission" date="2018-01" db="EMBL/GenBank/DDBJ databases">
        <authorList>
            <person name="Clerissi C."/>
        </authorList>
    </citation>
    <scope>NUCLEOTIDE SEQUENCE [LARGE SCALE GENOMIC DNA]</scope>
    <source>
        <strain evidence="1">Cupriavidus taiwanensis LMG 19430</strain>
    </source>
</reference>
<dbReference type="EMBL" id="OFSN01000001">
    <property type="protein sequence ID" value="SOY40321.1"/>
    <property type="molecule type" value="Genomic_DNA"/>
</dbReference>
<comment type="caution">
    <text evidence="1">The sequence shown here is derived from an EMBL/GenBank/DDBJ whole genome shotgun (WGS) entry which is preliminary data.</text>
</comment>
<dbReference type="AlphaFoldDB" id="A0A975WPL1"/>
<protein>
    <submittedName>
        <fullName evidence="1">Uncharacterized protein</fullName>
    </submittedName>
</protein>
<evidence type="ECO:0000313" key="1">
    <source>
        <dbReference type="EMBL" id="SOY40321.1"/>
    </source>
</evidence>
<evidence type="ECO:0000313" key="2">
    <source>
        <dbReference type="Proteomes" id="UP000257016"/>
    </source>
</evidence>
<accession>A0A975WPL1</accession>
<dbReference type="Proteomes" id="UP000257016">
    <property type="component" value="Unassembled WGS sequence"/>
</dbReference>
<organism evidence="1 2">
    <name type="scientific">Cupriavidus taiwanensis</name>
    <dbReference type="NCBI Taxonomy" id="164546"/>
    <lineage>
        <taxon>Bacteria</taxon>
        <taxon>Pseudomonadati</taxon>
        <taxon>Pseudomonadota</taxon>
        <taxon>Betaproteobacteria</taxon>
        <taxon>Burkholderiales</taxon>
        <taxon>Burkholderiaceae</taxon>
        <taxon>Cupriavidus</taxon>
    </lineage>
</organism>